<sequence>MRTANHLLLGSFFTVATQAYEPNRLQLQVQINAHHALFKGHFPGRPVVPGVCVLAMIKDVLQQHLAKDLLLRTCTSSKFLRPIDPLLMPNLDLRIDYTRREFLLDFVASVQHQQQVLCRVAGCFQTDFL</sequence>
<dbReference type="InterPro" id="IPR029069">
    <property type="entry name" value="HotDog_dom_sf"/>
</dbReference>
<protein>
    <recommendedName>
        <fullName evidence="1">ApeI dehydratase-like domain-containing protein</fullName>
    </recommendedName>
</protein>
<dbReference type="RefSeq" id="WP_208178826.1">
    <property type="nucleotide sequence ID" value="NZ_JAGETZ010000026.1"/>
</dbReference>
<organism evidence="2 3">
    <name type="scientific">Hymenobacter negativus</name>
    <dbReference type="NCBI Taxonomy" id="2795026"/>
    <lineage>
        <taxon>Bacteria</taxon>
        <taxon>Pseudomonadati</taxon>
        <taxon>Bacteroidota</taxon>
        <taxon>Cytophagia</taxon>
        <taxon>Cytophagales</taxon>
        <taxon>Hymenobacteraceae</taxon>
        <taxon>Hymenobacter</taxon>
    </lineage>
</organism>
<dbReference type="EMBL" id="JAGETZ010000026">
    <property type="protein sequence ID" value="MBO2013087.1"/>
    <property type="molecule type" value="Genomic_DNA"/>
</dbReference>
<accession>A0ABS3QPN9</accession>
<dbReference type="Gene3D" id="3.10.129.10">
    <property type="entry name" value="Hotdog Thioesterase"/>
    <property type="match status" value="1"/>
</dbReference>
<dbReference type="Pfam" id="PF22818">
    <property type="entry name" value="ApeI-like"/>
    <property type="match status" value="1"/>
</dbReference>
<dbReference type="InterPro" id="IPR054545">
    <property type="entry name" value="ApeI-like"/>
</dbReference>
<reference evidence="2 3" key="1">
    <citation type="submission" date="2021-03" db="EMBL/GenBank/DDBJ databases">
        <authorList>
            <person name="Kim M.K."/>
        </authorList>
    </citation>
    <scope>NUCLEOTIDE SEQUENCE [LARGE SCALE GENOMIC DNA]</scope>
    <source>
        <strain evidence="2 3">BT442</strain>
    </source>
</reference>
<comment type="caution">
    <text evidence="2">The sequence shown here is derived from an EMBL/GenBank/DDBJ whole genome shotgun (WGS) entry which is preliminary data.</text>
</comment>
<feature type="domain" description="ApeI dehydratase-like" evidence="1">
    <location>
        <begin position="21"/>
        <end position="112"/>
    </location>
</feature>
<evidence type="ECO:0000313" key="3">
    <source>
        <dbReference type="Proteomes" id="UP000664369"/>
    </source>
</evidence>
<evidence type="ECO:0000259" key="1">
    <source>
        <dbReference type="Pfam" id="PF22818"/>
    </source>
</evidence>
<dbReference type="SUPFAM" id="SSF54637">
    <property type="entry name" value="Thioesterase/thiol ester dehydrase-isomerase"/>
    <property type="match status" value="1"/>
</dbReference>
<evidence type="ECO:0000313" key="2">
    <source>
        <dbReference type="EMBL" id="MBO2013087.1"/>
    </source>
</evidence>
<name>A0ABS3QPN9_9BACT</name>
<gene>
    <name evidence="2" type="ORF">J4E00_28765</name>
</gene>
<dbReference type="Proteomes" id="UP000664369">
    <property type="component" value="Unassembled WGS sequence"/>
</dbReference>
<proteinExistence type="predicted"/>
<keyword evidence="3" id="KW-1185">Reference proteome</keyword>